<feature type="region of interest" description="Disordered" evidence="4">
    <location>
        <begin position="143"/>
        <end position="163"/>
    </location>
</feature>
<dbReference type="Proteomes" id="UP000813462">
    <property type="component" value="Unassembled WGS sequence"/>
</dbReference>
<feature type="compositionally biased region" description="Polar residues" evidence="4">
    <location>
        <begin position="152"/>
        <end position="163"/>
    </location>
</feature>
<evidence type="ECO:0000313" key="5">
    <source>
        <dbReference type="EMBL" id="KAH7533647.1"/>
    </source>
</evidence>
<dbReference type="InterPro" id="IPR027443">
    <property type="entry name" value="IPNS-like_sf"/>
</dbReference>
<gene>
    <name evidence="5" type="ORF">FEM48_Zijuj04G0153900</name>
</gene>
<proteinExistence type="predicted"/>
<name>A0A978VKM8_ZIZJJ</name>
<dbReference type="GO" id="GO:0046872">
    <property type="term" value="F:metal ion binding"/>
    <property type="evidence" value="ECO:0007669"/>
    <property type="project" value="UniProtKB-KW"/>
</dbReference>
<evidence type="ECO:0000256" key="3">
    <source>
        <dbReference type="ARBA" id="ARBA00023004"/>
    </source>
</evidence>
<dbReference type="GO" id="GO:0031418">
    <property type="term" value="F:L-ascorbic acid binding"/>
    <property type="evidence" value="ECO:0007669"/>
    <property type="project" value="UniProtKB-KW"/>
</dbReference>
<reference evidence="5" key="1">
    <citation type="journal article" date="2021" name="Front. Plant Sci.">
        <title>Chromosome-Scale Genome Assembly for Chinese Sour Jujube and Insights Into Its Genome Evolution and Domestication Signature.</title>
        <authorList>
            <person name="Shen L.-Y."/>
            <person name="Luo H."/>
            <person name="Wang X.-L."/>
            <person name="Wang X.-M."/>
            <person name="Qiu X.-J."/>
            <person name="Liu H."/>
            <person name="Zhou S.-S."/>
            <person name="Jia K.-H."/>
            <person name="Nie S."/>
            <person name="Bao Y.-T."/>
            <person name="Zhang R.-G."/>
            <person name="Yun Q.-Z."/>
            <person name="Chai Y.-H."/>
            <person name="Lu J.-Y."/>
            <person name="Li Y."/>
            <person name="Zhao S.-W."/>
            <person name="Mao J.-F."/>
            <person name="Jia S.-G."/>
            <person name="Mao Y.-M."/>
        </authorList>
    </citation>
    <scope>NUCLEOTIDE SEQUENCE</scope>
    <source>
        <strain evidence="5">AT0</strain>
        <tissue evidence="5">Leaf</tissue>
    </source>
</reference>
<dbReference type="InterPro" id="IPR050295">
    <property type="entry name" value="Plant_2OG-oxidoreductases"/>
</dbReference>
<dbReference type="Gene3D" id="2.60.120.330">
    <property type="entry name" value="B-lactam Antibiotic, Isopenicillin N Synthase, Chain"/>
    <property type="match status" value="2"/>
</dbReference>
<keyword evidence="1" id="KW-0479">Metal-binding</keyword>
<evidence type="ECO:0000256" key="2">
    <source>
        <dbReference type="ARBA" id="ARBA00022896"/>
    </source>
</evidence>
<dbReference type="SUPFAM" id="SSF51197">
    <property type="entry name" value="Clavaminate synthase-like"/>
    <property type="match status" value="1"/>
</dbReference>
<organism evidence="5 6">
    <name type="scientific">Ziziphus jujuba var. spinosa</name>
    <dbReference type="NCBI Taxonomy" id="714518"/>
    <lineage>
        <taxon>Eukaryota</taxon>
        <taxon>Viridiplantae</taxon>
        <taxon>Streptophyta</taxon>
        <taxon>Embryophyta</taxon>
        <taxon>Tracheophyta</taxon>
        <taxon>Spermatophyta</taxon>
        <taxon>Magnoliopsida</taxon>
        <taxon>eudicotyledons</taxon>
        <taxon>Gunneridae</taxon>
        <taxon>Pentapetalae</taxon>
        <taxon>rosids</taxon>
        <taxon>fabids</taxon>
        <taxon>Rosales</taxon>
        <taxon>Rhamnaceae</taxon>
        <taxon>Paliureae</taxon>
        <taxon>Ziziphus</taxon>
    </lineage>
</organism>
<evidence type="ECO:0000256" key="4">
    <source>
        <dbReference type="SAM" id="MobiDB-lite"/>
    </source>
</evidence>
<evidence type="ECO:0000256" key="1">
    <source>
        <dbReference type="ARBA" id="ARBA00022723"/>
    </source>
</evidence>
<accession>A0A978VKM8</accession>
<comment type="caution">
    <text evidence="5">The sequence shown here is derived from an EMBL/GenBank/DDBJ whole genome shotgun (WGS) entry which is preliminary data.</text>
</comment>
<sequence>MLERDDSVLDWRDYFYRHTLSLSRRDPSRWPHFPADYRQVVAEYSDRIGLLSRDVLGLVSESLGLPTICIEEVVGELYQNITTCYSPPCPQPELTLAANISLFSLFDWWMISKIITNGKYRSSQHRALTNSSRARLSMATFPDPAKARRVSPCSQPINDSSPSRYREAVYGEYLT</sequence>
<protein>
    <submittedName>
        <fullName evidence="5">Uncharacterized protein</fullName>
    </submittedName>
</protein>
<dbReference type="AlphaFoldDB" id="A0A978VKM8"/>
<keyword evidence="2" id="KW-0847">Vitamin C</keyword>
<dbReference type="PANTHER" id="PTHR47991">
    <property type="entry name" value="OXOGLUTARATE/IRON-DEPENDENT DIOXYGENASE"/>
    <property type="match status" value="1"/>
</dbReference>
<dbReference type="EMBL" id="JAEACU010000004">
    <property type="protein sequence ID" value="KAH7533647.1"/>
    <property type="molecule type" value="Genomic_DNA"/>
</dbReference>
<keyword evidence="3" id="KW-0408">Iron</keyword>
<evidence type="ECO:0000313" key="6">
    <source>
        <dbReference type="Proteomes" id="UP000813462"/>
    </source>
</evidence>